<accession>A0AAJ0HIK3</accession>
<protein>
    <submittedName>
        <fullName evidence="3">Uncharacterized protein</fullName>
    </submittedName>
</protein>
<feature type="compositionally biased region" description="Low complexity" evidence="1">
    <location>
        <begin position="1"/>
        <end position="19"/>
    </location>
</feature>
<dbReference type="EMBL" id="JAUIQD010000004">
    <property type="protein sequence ID" value="KAK3353022.1"/>
    <property type="molecule type" value="Genomic_DNA"/>
</dbReference>
<gene>
    <name evidence="3" type="ORF">B0T25DRAFT_568262</name>
</gene>
<evidence type="ECO:0000256" key="2">
    <source>
        <dbReference type="SAM" id="Phobius"/>
    </source>
</evidence>
<evidence type="ECO:0000256" key="1">
    <source>
        <dbReference type="SAM" id="MobiDB-lite"/>
    </source>
</evidence>
<feature type="transmembrane region" description="Helical" evidence="2">
    <location>
        <begin position="31"/>
        <end position="50"/>
    </location>
</feature>
<dbReference type="Proteomes" id="UP001275084">
    <property type="component" value="Unassembled WGS sequence"/>
</dbReference>
<sequence>MDPLRTSSTTGTSSPSPSKVRPRPLSRRPGLALAGLAVIGAGVGFNMVAAKMRENELAQKNSEASSFYVSVDRSGGGI</sequence>
<keyword evidence="2" id="KW-0472">Membrane</keyword>
<organism evidence="3 4">
    <name type="scientific">Lasiosphaeria hispida</name>
    <dbReference type="NCBI Taxonomy" id="260671"/>
    <lineage>
        <taxon>Eukaryota</taxon>
        <taxon>Fungi</taxon>
        <taxon>Dikarya</taxon>
        <taxon>Ascomycota</taxon>
        <taxon>Pezizomycotina</taxon>
        <taxon>Sordariomycetes</taxon>
        <taxon>Sordariomycetidae</taxon>
        <taxon>Sordariales</taxon>
        <taxon>Lasiosphaeriaceae</taxon>
        <taxon>Lasiosphaeria</taxon>
    </lineage>
</organism>
<reference evidence="3" key="1">
    <citation type="journal article" date="2023" name="Mol. Phylogenet. Evol.">
        <title>Genome-scale phylogeny and comparative genomics of the fungal order Sordariales.</title>
        <authorList>
            <person name="Hensen N."/>
            <person name="Bonometti L."/>
            <person name="Westerberg I."/>
            <person name="Brannstrom I.O."/>
            <person name="Guillou S."/>
            <person name="Cros-Aarteil S."/>
            <person name="Calhoun S."/>
            <person name="Haridas S."/>
            <person name="Kuo A."/>
            <person name="Mondo S."/>
            <person name="Pangilinan J."/>
            <person name="Riley R."/>
            <person name="LaButti K."/>
            <person name="Andreopoulos B."/>
            <person name="Lipzen A."/>
            <person name="Chen C."/>
            <person name="Yan M."/>
            <person name="Daum C."/>
            <person name="Ng V."/>
            <person name="Clum A."/>
            <person name="Steindorff A."/>
            <person name="Ohm R.A."/>
            <person name="Martin F."/>
            <person name="Silar P."/>
            <person name="Natvig D.O."/>
            <person name="Lalanne C."/>
            <person name="Gautier V."/>
            <person name="Ament-Velasquez S.L."/>
            <person name="Kruys A."/>
            <person name="Hutchinson M.I."/>
            <person name="Powell A.J."/>
            <person name="Barry K."/>
            <person name="Miller A.N."/>
            <person name="Grigoriev I.V."/>
            <person name="Debuchy R."/>
            <person name="Gladieux P."/>
            <person name="Hiltunen Thoren M."/>
            <person name="Johannesson H."/>
        </authorList>
    </citation>
    <scope>NUCLEOTIDE SEQUENCE</scope>
    <source>
        <strain evidence="3">CBS 955.72</strain>
    </source>
</reference>
<reference evidence="3" key="2">
    <citation type="submission" date="2023-06" db="EMBL/GenBank/DDBJ databases">
        <authorList>
            <consortium name="Lawrence Berkeley National Laboratory"/>
            <person name="Haridas S."/>
            <person name="Hensen N."/>
            <person name="Bonometti L."/>
            <person name="Westerberg I."/>
            <person name="Brannstrom I.O."/>
            <person name="Guillou S."/>
            <person name="Cros-Aarteil S."/>
            <person name="Calhoun S."/>
            <person name="Kuo A."/>
            <person name="Mondo S."/>
            <person name="Pangilinan J."/>
            <person name="Riley R."/>
            <person name="Labutti K."/>
            <person name="Andreopoulos B."/>
            <person name="Lipzen A."/>
            <person name="Chen C."/>
            <person name="Yanf M."/>
            <person name="Daum C."/>
            <person name="Ng V."/>
            <person name="Clum A."/>
            <person name="Steindorff A."/>
            <person name="Ohm R."/>
            <person name="Martin F."/>
            <person name="Silar P."/>
            <person name="Natvig D."/>
            <person name="Lalanne C."/>
            <person name="Gautier V."/>
            <person name="Ament-Velasquez S.L."/>
            <person name="Kruys A."/>
            <person name="Hutchinson M.I."/>
            <person name="Powell A.J."/>
            <person name="Barry K."/>
            <person name="Miller A.N."/>
            <person name="Grigoriev I.V."/>
            <person name="Debuchy R."/>
            <person name="Gladieux P."/>
            <person name="Thoren M.H."/>
            <person name="Johannesson H."/>
        </authorList>
    </citation>
    <scope>NUCLEOTIDE SEQUENCE</scope>
    <source>
        <strain evidence="3">CBS 955.72</strain>
    </source>
</reference>
<keyword evidence="2" id="KW-0812">Transmembrane</keyword>
<keyword evidence="4" id="KW-1185">Reference proteome</keyword>
<name>A0AAJ0HIK3_9PEZI</name>
<proteinExistence type="predicted"/>
<keyword evidence="2" id="KW-1133">Transmembrane helix</keyword>
<evidence type="ECO:0000313" key="3">
    <source>
        <dbReference type="EMBL" id="KAK3353022.1"/>
    </source>
</evidence>
<feature type="region of interest" description="Disordered" evidence="1">
    <location>
        <begin position="1"/>
        <end position="27"/>
    </location>
</feature>
<comment type="caution">
    <text evidence="3">The sequence shown here is derived from an EMBL/GenBank/DDBJ whole genome shotgun (WGS) entry which is preliminary data.</text>
</comment>
<dbReference type="AlphaFoldDB" id="A0AAJ0HIK3"/>
<evidence type="ECO:0000313" key="4">
    <source>
        <dbReference type="Proteomes" id="UP001275084"/>
    </source>
</evidence>